<dbReference type="Gene3D" id="3.30.300.30">
    <property type="match status" value="1"/>
</dbReference>
<sequence length="730" mass="82096">MSPSLTLSPSPAPKMAFISSPPLQFQLTTLTITTPLLHTKSLRRLPRAFRFRVFSQSMTEERQIRKFSPFLEREFLLGDGVLASDEWKAVPDIWRSSAERYGDRVALVDPYHDPPSNMTYKQLEQEILDFSEGLRAIGVKPDEKLALFADNSCRWLIADQGIMAIGAINVVRGSRSSVEELLQIYIHSESVALAVDNPELFGRIAETFCSRAAIRFVVLLWGEKSCLPSEVMDRVPVFNYKEIIDLGRECRSVFLDSHYARKNYIYEAISSNDIATLVYTSGTTGNPKGVMLTHQNLLHQIKNLWDIVPAEPGDRFLSMLPSWHAYERASEYFIFTHGIEQVYTTVPNLKEDLRRYQPQYLISVPLVYETLYSGIQKQISTSSTVRKLVALTFIRISLAYMELKRIYEGKFLQKSQKQYSYIASIFDWLWAKIIAAILWPVHMLGKKLVYSKIHSAIGISKAGVSGGGSLPSHVDRFFEAIDIKVQNGYGLTECSPVTAARRPTCNVLGSVGHPIRHTEIKIVDSETDELLPPGSKGIVKVKGPHVMKGYYKNELATKKVLDEDGWLNTGDIGWIAPHHSVGRSRHCGGVIVLEGRAKDTIVLSTGENVEPTELEEAAMRSTLIQQIVVIGQDQRRLGAIIVPNKEEVLAAAKRLSILNANTSELSKEKITGLLHEEIRTWTEGFSFQIGPILVVDEPFTIDSGLMTPTMKIRRDRVAALYQEQIAHLYN</sequence>
<dbReference type="InterPro" id="IPR052987">
    <property type="entry name" value="Chloroplast_AMP-bd_Enzymes"/>
</dbReference>
<gene>
    <name evidence="2" type="ordered locus">VIT_08s0032g00050</name>
</gene>
<dbReference type="KEGG" id="vvi:100247941"/>
<dbReference type="OMA" id="MEAKRIY"/>
<dbReference type="InterPro" id="IPR020845">
    <property type="entry name" value="AMP-binding_CS"/>
</dbReference>
<accession>D7U8I0</accession>
<dbReference type="PROSITE" id="PS00455">
    <property type="entry name" value="AMP_BINDING"/>
    <property type="match status" value="1"/>
</dbReference>
<proteinExistence type="predicted"/>
<dbReference type="Pfam" id="PF23562">
    <property type="entry name" value="AMP-binding_C_3"/>
    <property type="match status" value="1"/>
</dbReference>
<dbReference type="STRING" id="29760.D7U8I0"/>
<evidence type="ECO:0000313" key="2">
    <source>
        <dbReference type="EMBL" id="CBI39044.3"/>
    </source>
</evidence>
<keyword evidence="3" id="KW-1185">Reference proteome</keyword>
<dbReference type="ExpressionAtlas" id="D7U8I0">
    <property type="expression patterns" value="baseline and differential"/>
</dbReference>
<reference evidence="3" key="1">
    <citation type="journal article" date="2007" name="Nature">
        <title>The grapevine genome sequence suggests ancestral hexaploidization in major angiosperm phyla.</title>
        <authorList>
            <consortium name="The French-Italian Public Consortium for Grapevine Genome Characterization."/>
            <person name="Jaillon O."/>
            <person name="Aury J.-M."/>
            <person name="Noel B."/>
            <person name="Policriti A."/>
            <person name="Clepet C."/>
            <person name="Casagrande A."/>
            <person name="Choisne N."/>
            <person name="Aubourg S."/>
            <person name="Vitulo N."/>
            <person name="Jubin C."/>
            <person name="Vezzi A."/>
            <person name="Legeai F."/>
            <person name="Hugueney P."/>
            <person name="Dasilva C."/>
            <person name="Horner D."/>
            <person name="Mica E."/>
            <person name="Jublot D."/>
            <person name="Poulain J."/>
            <person name="Bruyere C."/>
            <person name="Billault A."/>
            <person name="Segurens B."/>
            <person name="Gouyvenoux M."/>
            <person name="Ugarte E."/>
            <person name="Cattonaro F."/>
            <person name="Anthouard V."/>
            <person name="Vico V."/>
            <person name="Del Fabbro C."/>
            <person name="Alaux M."/>
            <person name="Di Gaspero G."/>
            <person name="Dumas V."/>
            <person name="Felice N."/>
            <person name="Paillard S."/>
            <person name="Juman I."/>
            <person name="Moroldo M."/>
            <person name="Scalabrin S."/>
            <person name="Canaguier A."/>
            <person name="Le Clainche I."/>
            <person name="Malacrida G."/>
            <person name="Durand E."/>
            <person name="Pesole G."/>
            <person name="Laucou V."/>
            <person name="Chatelet P."/>
            <person name="Merdinoglu D."/>
            <person name="Delledonne M."/>
            <person name="Pezzotti M."/>
            <person name="Lecharny A."/>
            <person name="Scarpelli C."/>
            <person name="Artiguenave F."/>
            <person name="Pe M.E."/>
            <person name="Valle G."/>
            <person name="Morgante M."/>
            <person name="Caboche M."/>
            <person name="Adam-Blondon A.-F."/>
            <person name="Weissenbach J."/>
            <person name="Quetier F."/>
            <person name="Wincker P."/>
        </authorList>
    </citation>
    <scope>NUCLEOTIDE SEQUENCE [LARGE SCALE GENOMIC DNA]</scope>
    <source>
        <strain evidence="3">cv. Pinot noir / PN40024</strain>
    </source>
</reference>
<organism evidence="2 3">
    <name type="scientific">Vitis vinifera</name>
    <name type="common">Grape</name>
    <dbReference type="NCBI Taxonomy" id="29760"/>
    <lineage>
        <taxon>Eukaryota</taxon>
        <taxon>Viridiplantae</taxon>
        <taxon>Streptophyta</taxon>
        <taxon>Embryophyta</taxon>
        <taxon>Tracheophyta</taxon>
        <taxon>Spermatophyta</taxon>
        <taxon>Magnoliopsida</taxon>
        <taxon>eudicotyledons</taxon>
        <taxon>Gunneridae</taxon>
        <taxon>Pentapetalae</taxon>
        <taxon>rosids</taxon>
        <taxon>Vitales</taxon>
        <taxon>Vitaceae</taxon>
        <taxon>Viteae</taxon>
        <taxon>Vitis</taxon>
    </lineage>
</organism>
<dbReference type="HOGENOM" id="CLU_000022_45_5_1"/>
<dbReference type="InParanoid" id="D7U8I0"/>
<dbReference type="Pfam" id="PF00501">
    <property type="entry name" value="AMP-binding"/>
    <property type="match status" value="1"/>
</dbReference>
<dbReference type="InterPro" id="IPR000873">
    <property type="entry name" value="AMP-dep_synth/lig_dom"/>
</dbReference>
<dbReference type="PANTHER" id="PTHR43813:SF1">
    <property type="entry name" value="ACYL-ACTIVATING ENZYME 16, CHLOROPLASTIC-RELATED"/>
    <property type="match status" value="1"/>
</dbReference>
<dbReference type="InterPro" id="IPR042099">
    <property type="entry name" value="ANL_N_sf"/>
</dbReference>
<feature type="domain" description="AMP-dependent synthetase/ligase" evidence="1">
    <location>
        <begin position="96"/>
        <end position="551"/>
    </location>
</feature>
<name>D7U8I0_VITVI</name>
<dbReference type="Gene3D" id="2.30.38.10">
    <property type="entry name" value="Luciferase, Domain 3"/>
    <property type="match status" value="1"/>
</dbReference>
<evidence type="ECO:0000313" key="3">
    <source>
        <dbReference type="Proteomes" id="UP000009183"/>
    </source>
</evidence>
<dbReference type="PANTHER" id="PTHR43813">
    <property type="entry name" value="ACYL-ACTIVATING ENZYME 16, CHLOROPLASTIC-RELATED"/>
    <property type="match status" value="1"/>
</dbReference>
<dbReference type="eggNOG" id="KOG1256">
    <property type="taxonomic scope" value="Eukaryota"/>
</dbReference>
<dbReference type="AlphaFoldDB" id="D7U8I0"/>
<dbReference type="Gene3D" id="3.40.50.12780">
    <property type="entry name" value="N-terminal domain of ligase-like"/>
    <property type="match status" value="1"/>
</dbReference>
<dbReference type="FunCoup" id="D7U8I0">
    <property type="interactions" value="547"/>
</dbReference>
<dbReference type="InterPro" id="IPR045851">
    <property type="entry name" value="AMP-bd_C_sf"/>
</dbReference>
<dbReference type="SUPFAM" id="SSF56801">
    <property type="entry name" value="Acetyl-CoA synthetase-like"/>
    <property type="match status" value="1"/>
</dbReference>
<dbReference type="PaxDb" id="29760-VIT_08s0032g00050.t01"/>
<dbReference type="Gene3D" id="3.40.50.980">
    <property type="match status" value="1"/>
</dbReference>
<dbReference type="OrthoDB" id="1700726at2759"/>
<dbReference type="CDD" id="cd17640">
    <property type="entry name" value="LC_FACS_like"/>
    <property type="match status" value="1"/>
</dbReference>
<evidence type="ECO:0000259" key="1">
    <source>
        <dbReference type="Pfam" id="PF00501"/>
    </source>
</evidence>
<protein>
    <recommendedName>
        <fullName evidence="1">AMP-dependent synthetase/ligase domain-containing protein</fullName>
    </recommendedName>
</protein>
<dbReference type="EMBL" id="FN596742">
    <property type="protein sequence ID" value="CBI39044.3"/>
    <property type="molecule type" value="Genomic_DNA"/>
</dbReference>
<dbReference type="Proteomes" id="UP000009183">
    <property type="component" value="Chromosome 8"/>
</dbReference>